<evidence type="ECO:0000313" key="2">
    <source>
        <dbReference type="Proteomes" id="UP000045285"/>
    </source>
</evidence>
<sequence length="45" mass="5269">MPTLKKLLRRLWRRKIHPTADPSPVDAIVRLLREAKDQKLHGGKE</sequence>
<protein>
    <submittedName>
        <fullName evidence="1">Uncharacterized protein</fullName>
    </submittedName>
</protein>
<evidence type="ECO:0000313" key="1">
    <source>
        <dbReference type="EMBL" id="CDX19967.1"/>
    </source>
</evidence>
<dbReference type="Proteomes" id="UP000045285">
    <property type="component" value="Unassembled WGS sequence"/>
</dbReference>
<proteinExistence type="predicted"/>
<organism evidence="1 2">
    <name type="scientific">Mesorhizobium plurifarium</name>
    <dbReference type="NCBI Taxonomy" id="69974"/>
    <lineage>
        <taxon>Bacteria</taxon>
        <taxon>Pseudomonadati</taxon>
        <taxon>Pseudomonadota</taxon>
        <taxon>Alphaproteobacteria</taxon>
        <taxon>Hyphomicrobiales</taxon>
        <taxon>Phyllobacteriaceae</taxon>
        <taxon>Mesorhizobium</taxon>
    </lineage>
</organism>
<name>A0A090DYX4_MESPL</name>
<reference evidence="2" key="1">
    <citation type="submission" date="2014-08" db="EMBL/GenBank/DDBJ databases">
        <authorList>
            <person name="Moulin L."/>
        </authorList>
    </citation>
    <scope>NUCLEOTIDE SEQUENCE [LARGE SCALE GENOMIC DNA]</scope>
</reference>
<dbReference type="AlphaFoldDB" id="A0A090DYX4"/>
<keyword evidence="2" id="KW-1185">Reference proteome</keyword>
<accession>A0A090DYX4</accession>
<dbReference type="EMBL" id="CCMZ01000024">
    <property type="protein sequence ID" value="CDX19967.1"/>
    <property type="molecule type" value="Genomic_DNA"/>
</dbReference>
<gene>
    <name evidence="1" type="ORF">MPL3356_300201</name>
</gene>